<dbReference type="EMBL" id="HBIR01048994">
    <property type="protein sequence ID" value="CAE0583970.1"/>
    <property type="molecule type" value="Transcribed_RNA"/>
</dbReference>
<protein>
    <submittedName>
        <fullName evidence="2">Uncharacterized protein</fullName>
    </submittedName>
</protein>
<evidence type="ECO:0000313" key="2">
    <source>
        <dbReference type="EMBL" id="CAE0583970.1"/>
    </source>
</evidence>
<proteinExistence type="predicted"/>
<name>A0A7S3TGR9_EMIHU</name>
<accession>A0A7S3TGR9</accession>
<gene>
    <name evidence="2" type="ORF">EHUX00137_LOCUS38270</name>
</gene>
<dbReference type="AlphaFoldDB" id="A0A7S3TGR9"/>
<evidence type="ECO:0000256" key="1">
    <source>
        <dbReference type="SAM" id="MobiDB-lite"/>
    </source>
</evidence>
<feature type="region of interest" description="Disordered" evidence="1">
    <location>
        <begin position="1"/>
        <end position="33"/>
    </location>
</feature>
<reference evidence="2" key="1">
    <citation type="submission" date="2021-01" db="EMBL/GenBank/DDBJ databases">
        <authorList>
            <person name="Corre E."/>
            <person name="Pelletier E."/>
            <person name="Niang G."/>
            <person name="Scheremetjew M."/>
            <person name="Finn R."/>
            <person name="Kale V."/>
            <person name="Holt S."/>
            <person name="Cochrane G."/>
            <person name="Meng A."/>
            <person name="Brown T."/>
            <person name="Cohen L."/>
        </authorList>
    </citation>
    <scope>NUCLEOTIDE SEQUENCE</scope>
    <source>
        <strain evidence="2">379</strain>
    </source>
</reference>
<organism evidence="2">
    <name type="scientific">Emiliania huxleyi</name>
    <name type="common">Coccolithophore</name>
    <name type="synonym">Pontosphaera huxleyi</name>
    <dbReference type="NCBI Taxonomy" id="2903"/>
    <lineage>
        <taxon>Eukaryota</taxon>
        <taxon>Haptista</taxon>
        <taxon>Haptophyta</taxon>
        <taxon>Prymnesiophyceae</taxon>
        <taxon>Isochrysidales</taxon>
        <taxon>Noelaerhabdaceae</taxon>
        <taxon>Emiliania</taxon>
    </lineage>
</organism>
<sequence>MASTPQKGRAHFGEMVETPGGKQTPGSKASKKLNDSKFGETIVEEVQVSVTVMLTGVALVDMGYDKEQRDALQAGLYEMADAWGCINTYLPQHVTRKRILDFQGATWTDKQETERPNKNYKRAPGWSNVQYQIRGYIVHPNDLAKIMDQVVKKIPGF</sequence>